<dbReference type="EMBL" id="CP021434">
    <property type="protein sequence ID" value="ARU62125.1"/>
    <property type="molecule type" value="Genomic_DNA"/>
</dbReference>
<evidence type="ECO:0000256" key="7">
    <source>
        <dbReference type="ARBA" id="ARBA00023136"/>
    </source>
</evidence>
<organism evidence="10 11">
    <name type="scientific">Tumebacillus avium</name>
    <dbReference type="NCBI Taxonomy" id="1903704"/>
    <lineage>
        <taxon>Bacteria</taxon>
        <taxon>Bacillati</taxon>
        <taxon>Bacillota</taxon>
        <taxon>Bacilli</taxon>
        <taxon>Bacillales</taxon>
        <taxon>Alicyclobacillaceae</taxon>
        <taxon>Tumebacillus</taxon>
    </lineage>
</organism>
<dbReference type="Proteomes" id="UP000195437">
    <property type="component" value="Chromosome"/>
</dbReference>
<dbReference type="OrthoDB" id="369870at2"/>
<sequence>MNMGYLYAVLAYVMWGLLPIYWKLYQEIGAGEILAHRIIWSVVFVMILLTFAKRWSKLKVAVPDLKSKLAVAMCSVLITANWLIYIWAVQNDRILEASLGYYINPLVNVFLGVFLLGERLSKLQWTAIALAGVGVLIMTVSYGQFPWVSITLALSFALYGYTKKKVQVDPIVGLSLETLIVLPFAVLYLVLVEQGGQAMQVLSGWKLAGLTLAGVATALPLLFFAEGVKRLPLSVMGSIQYMSPTISLLLGVLVYGEEFTTIEMMSFGLIWSALVLYSLQMVKKKKVVVTTPVTTTTT</sequence>
<dbReference type="GO" id="GO:0005886">
    <property type="term" value="C:plasma membrane"/>
    <property type="evidence" value="ECO:0007669"/>
    <property type="project" value="UniProtKB-SubCell"/>
</dbReference>
<keyword evidence="6 8" id="KW-1133">Transmembrane helix</keyword>
<dbReference type="KEGG" id="tum:CBW65_14805"/>
<reference evidence="11" key="1">
    <citation type="submission" date="2017-05" db="EMBL/GenBank/DDBJ databases">
        <authorList>
            <person name="Sung H."/>
        </authorList>
    </citation>
    <scope>NUCLEOTIDE SEQUENCE [LARGE SCALE GENOMIC DNA]</scope>
    <source>
        <strain evidence="11">AR23208</strain>
    </source>
</reference>
<feature type="transmembrane region" description="Helical" evidence="8">
    <location>
        <begin position="99"/>
        <end position="116"/>
    </location>
</feature>
<evidence type="ECO:0000256" key="6">
    <source>
        <dbReference type="ARBA" id="ARBA00022989"/>
    </source>
</evidence>
<dbReference type="PANTHER" id="PTHR22911:SF137">
    <property type="entry name" value="SOLUTE CARRIER FAMILY 35 MEMBER G2-RELATED"/>
    <property type="match status" value="1"/>
</dbReference>
<feature type="transmembrane region" description="Helical" evidence="8">
    <location>
        <begin position="261"/>
        <end position="279"/>
    </location>
</feature>
<evidence type="ECO:0000256" key="5">
    <source>
        <dbReference type="ARBA" id="ARBA00022692"/>
    </source>
</evidence>
<evidence type="ECO:0000256" key="1">
    <source>
        <dbReference type="ARBA" id="ARBA00004651"/>
    </source>
</evidence>
<comment type="similarity">
    <text evidence="2">Belongs to the EamA transporter family.</text>
</comment>
<gene>
    <name evidence="10" type="ORF">CBW65_14805</name>
</gene>
<keyword evidence="3" id="KW-0813">Transport</keyword>
<feature type="transmembrane region" description="Helical" evidence="8">
    <location>
        <begin position="145"/>
        <end position="162"/>
    </location>
</feature>
<dbReference type="AlphaFoldDB" id="A0A1Y0IRP6"/>
<feature type="transmembrane region" description="Helical" evidence="8">
    <location>
        <begin position="69"/>
        <end position="87"/>
    </location>
</feature>
<keyword evidence="11" id="KW-1185">Reference proteome</keyword>
<dbReference type="InterPro" id="IPR000620">
    <property type="entry name" value="EamA_dom"/>
</dbReference>
<feature type="transmembrane region" description="Helical" evidence="8">
    <location>
        <begin position="28"/>
        <end position="49"/>
    </location>
</feature>
<dbReference type="PANTHER" id="PTHR22911">
    <property type="entry name" value="ACYL-MALONYL CONDENSING ENZYME-RELATED"/>
    <property type="match status" value="1"/>
</dbReference>
<evidence type="ECO:0000256" key="4">
    <source>
        <dbReference type="ARBA" id="ARBA00022475"/>
    </source>
</evidence>
<dbReference type="SUPFAM" id="SSF103481">
    <property type="entry name" value="Multidrug resistance efflux transporter EmrE"/>
    <property type="match status" value="2"/>
</dbReference>
<keyword evidence="7 8" id="KW-0472">Membrane</keyword>
<proteinExistence type="inferred from homology"/>
<evidence type="ECO:0000256" key="2">
    <source>
        <dbReference type="ARBA" id="ARBA00007362"/>
    </source>
</evidence>
<dbReference type="InterPro" id="IPR037185">
    <property type="entry name" value="EmrE-like"/>
</dbReference>
<name>A0A1Y0IRP6_9BACL</name>
<feature type="domain" description="EamA" evidence="9">
    <location>
        <begin position="3"/>
        <end position="139"/>
    </location>
</feature>
<feature type="transmembrane region" description="Helical" evidence="8">
    <location>
        <begin position="174"/>
        <end position="192"/>
    </location>
</feature>
<keyword evidence="5 8" id="KW-0812">Transmembrane</keyword>
<feature type="transmembrane region" description="Helical" evidence="8">
    <location>
        <begin position="204"/>
        <end position="224"/>
    </location>
</feature>
<accession>A0A1Y0IRP6</accession>
<feature type="domain" description="EamA" evidence="9">
    <location>
        <begin position="150"/>
        <end position="278"/>
    </location>
</feature>
<evidence type="ECO:0000313" key="11">
    <source>
        <dbReference type="Proteomes" id="UP000195437"/>
    </source>
</evidence>
<comment type="subcellular location">
    <subcellularLocation>
        <location evidence="1">Cell membrane</location>
        <topology evidence="1">Multi-pass membrane protein</topology>
    </subcellularLocation>
</comment>
<keyword evidence="4" id="KW-1003">Cell membrane</keyword>
<dbReference type="NCBIfam" id="TIGR00688">
    <property type="entry name" value="rarD"/>
    <property type="match status" value="1"/>
</dbReference>
<dbReference type="RefSeq" id="WP_087457487.1">
    <property type="nucleotide sequence ID" value="NZ_CP021434.1"/>
</dbReference>
<evidence type="ECO:0000256" key="8">
    <source>
        <dbReference type="SAM" id="Phobius"/>
    </source>
</evidence>
<evidence type="ECO:0000313" key="10">
    <source>
        <dbReference type="EMBL" id="ARU62125.1"/>
    </source>
</evidence>
<evidence type="ECO:0000259" key="9">
    <source>
        <dbReference type="Pfam" id="PF00892"/>
    </source>
</evidence>
<feature type="transmembrane region" description="Helical" evidence="8">
    <location>
        <begin position="231"/>
        <end position="255"/>
    </location>
</feature>
<dbReference type="Pfam" id="PF00892">
    <property type="entry name" value="EamA"/>
    <property type="match status" value="2"/>
</dbReference>
<dbReference type="InterPro" id="IPR004626">
    <property type="entry name" value="RarD"/>
</dbReference>
<feature type="transmembrane region" description="Helical" evidence="8">
    <location>
        <begin position="5"/>
        <end position="22"/>
    </location>
</feature>
<protein>
    <submittedName>
        <fullName evidence="10">Protein RarD</fullName>
    </submittedName>
</protein>
<evidence type="ECO:0000256" key="3">
    <source>
        <dbReference type="ARBA" id="ARBA00022448"/>
    </source>
</evidence>